<gene>
    <name evidence="1" type="ORF">SAMN05216323_10356</name>
</gene>
<dbReference type="EMBL" id="FMYP01000035">
    <property type="protein sequence ID" value="SDC52064.1"/>
    <property type="molecule type" value="Genomic_DNA"/>
</dbReference>
<dbReference type="Proteomes" id="UP000199452">
    <property type="component" value="Unassembled WGS sequence"/>
</dbReference>
<name>A0A1G6M9V4_9BACT</name>
<proteinExistence type="predicted"/>
<dbReference type="RefSeq" id="WP_125869829.1">
    <property type="nucleotide sequence ID" value="NZ_FMYP01000035.1"/>
</dbReference>
<sequence>MMLLGTSLGVTTPSVRARDEGSLALLGASLSVATPSVRGRDEGSLALLGASLGITIGDVPTGGFVQVTDLISGACTLTSTG</sequence>
<keyword evidence="2" id="KW-1185">Reference proteome</keyword>
<accession>A0A1G6M9V4</accession>
<evidence type="ECO:0000313" key="1">
    <source>
        <dbReference type="EMBL" id="SDC52064.1"/>
    </source>
</evidence>
<evidence type="ECO:0000313" key="2">
    <source>
        <dbReference type="Proteomes" id="UP000199452"/>
    </source>
</evidence>
<dbReference type="STRING" id="1640674.SAMN05216323_10356"/>
<dbReference type="AlphaFoldDB" id="A0A1G6M9V4"/>
<reference evidence="1 2" key="1">
    <citation type="submission" date="2016-09" db="EMBL/GenBank/DDBJ databases">
        <authorList>
            <person name="Capua I."/>
            <person name="De Benedictis P."/>
            <person name="Joannis T."/>
            <person name="Lombin L.H."/>
            <person name="Cattoli G."/>
        </authorList>
    </citation>
    <scope>NUCLEOTIDE SEQUENCE [LARGE SCALE GENOMIC DNA]</scope>
    <source>
        <strain evidence="1 2">A7P-90m</strain>
    </source>
</reference>
<protein>
    <submittedName>
        <fullName evidence="1">Uncharacterized protein</fullName>
    </submittedName>
</protein>
<organism evidence="1 2">
    <name type="scientific">Williamwhitmania taraxaci</name>
    <dbReference type="NCBI Taxonomy" id="1640674"/>
    <lineage>
        <taxon>Bacteria</taxon>
        <taxon>Pseudomonadati</taxon>
        <taxon>Bacteroidota</taxon>
        <taxon>Bacteroidia</taxon>
        <taxon>Bacteroidales</taxon>
        <taxon>Williamwhitmaniaceae</taxon>
        <taxon>Williamwhitmania</taxon>
    </lineage>
</organism>